<name>A0ABV3K5T1_STRON</name>
<sequence>MRGLLRQRPPMILLDTVGEFSPTSLVATKAISGSEGCYRDLADGTPLAGFAYPQALLVESFGQACSLLWTLAGLGPPDRIPLLVGVSDLAFHSSPFPGDVLEHQVRLVHSSSTACEFTGRSHVNGDTVLDVGSLLVASLPGPSPT</sequence>
<dbReference type="RefSeq" id="WP_153068580.1">
    <property type="nucleotide sequence ID" value="NZ_JBFAUK010000025.1"/>
</dbReference>
<proteinExistence type="predicted"/>
<gene>
    <name evidence="1" type="ORF">AB0L16_26070</name>
</gene>
<evidence type="ECO:0000313" key="1">
    <source>
        <dbReference type="EMBL" id="MEV5509864.1"/>
    </source>
</evidence>
<dbReference type="Gene3D" id="3.10.129.10">
    <property type="entry name" value="Hotdog Thioesterase"/>
    <property type="match status" value="1"/>
</dbReference>
<evidence type="ECO:0000313" key="2">
    <source>
        <dbReference type="Proteomes" id="UP001552594"/>
    </source>
</evidence>
<dbReference type="InterPro" id="IPR029069">
    <property type="entry name" value="HotDog_dom_sf"/>
</dbReference>
<dbReference type="EMBL" id="JBFAUK010000025">
    <property type="protein sequence ID" value="MEV5509864.1"/>
    <property type="molecule type" value="Genomic_DNA"/>
</dbReference>
<dbReference type="Proteomes" id="UP001552594">
    <property type="component" value="Unassembled WGS sequence"/>
</dbReference>
<comment type="caution">
    <text evidence="1">The sequence shown here is derived from an EMBL/GenBank/DDBJ whole genome shotgun (WGS) entry which is preliminary data.</text>
</comment>
<protein>
    <submittedName>
        <fullName evidence="1">Uncharacterized protein</fullName>
    </submittedName>
</protein>
<accession>A0ABV3K5T1</accession>
<keyword evidence="2" id="KW-1185">Reference proteome</keyword>
<dbReference type="SUPFAM" id="SSF54637">
    <property type="entry name" value="Thioesterase/thiol ester dehydrase-isomerase"/>
    <property type="match status" value="1"/>
</dbReference>
<organism evidence="1 2">
    <name type="scientific">Streptomyces orinoci</name>
    <name type="common">Streptoverticillium orinoci</name>
    <dbReference type="NCBI Taxonomy" id="67339"/>
    <lineage>
        <taxon>Bacteria</taxon>
        <taxon>Bacillati</taxon>
        <taxon>Actinomycetota</taxon>
        <taxon>Actinomycetes</taxon>
        <taxon>Kitasatosporales</taxon>
        <taxon>Streptomycetaceae</taxon>
        <taxon>Streptomyces</taxon>
    </lineage>
</organism>
<reference evidence="1 2" key="1">
    <citation type="submission" date="2024-06" db="EMBL/GenBank/DDBJ databases">
        <title>The Natural Products Discovery Center: Release of the First 8490 Sequenced Strains for Exploring Actinobacteria Biosynthetic Diversity.</title>
        <authorList>
            <person name="Kalkreuter E."/>
            <person name="Kautsar S.A."/>
            <person name="Yang D."/>
            <person name="Bader C.D."/>
            <person name="Teijaro C.N."/>
            <person name="Fluegel L."/>
            <person name="Davis C.M."/>
            <person name="Simpson J.R."/>
            <person name="Lauterbach L."/>
            <person name="Steele A.D."/>
            <person name="Gui C."/>
            <person name="Meng S."/>
            <person name="Li G."/>
            <person name="Viehrig K."/>
            <person name="Ye F."/>
            <person name="Su P."/>
            <person name="Kiefer A.F."/>
            <person name="Nichols A."/>
            <person name="Cepeda A.J."/>
            <person name="Yan W."/>
            <person name="Fan B."/>
            <person name="Jiang Y."/>
            <person name="Adhikari A."/>
            <person name="Zheng C.-J."/>
            <person name="Schuster L."/>
            <person name="Cowan T.M."/>
            <person name="Smanski M.J."/>
            <person name="Chevrette M.G."/>
            <person name="De Carvalho L.P.S."/>
            <person name="Shen B."/>
        </authorList>
    </citation>
    <scope>NUCLEOTIDE SEQUENCE [LARGE SCALE GENOMIC DNA]</scope>
    <source>
        <strain evidence="1 2">NPDC052347</strain>
    </source>
</reference>